<organism evidence="2 3">
    <name type="scientific">Micrococcus terreus</name>
    <dbReference type="NCBI Taxonomy" id="574650"/>
    <lineage>
        <taxon>Bacteria</taxon>
        <taxon>Bacillati</taxon>
        <taxon>Actinomycetota</taxon>
        <taxon>Actinomycetes</taxon>
        <taxon>Micrococcales</taxon>
        <taxon>Micrococcaceae</taxon>
        <taxon>Micrococcus</taxon>
    </lineage>
</organism>
<dbReference type="EMBL" id="FPCG01000003">
    <property type="protein sequence ID" value="SFV22017.1"/>
    <property type="molecule type" value="Genomic_DNA"/>
</dbReference>
<sequence>MPDPAAHLPELSPLDLSLINLLQFAPRITWGEAGEILGTHPTTLAVRWDRLRESGAAWMTAQIQIEPGPAGLAFIELESRSDLIPETLAALVAMPEVVSVESFSGERNLGLTVTACNLAELSTLAEEKISRVPGVKGLRVLLASQLHATGDSWRLKVLSPEQVERAQAAAAAEAKSLPRRSSLTEEHWAVAQVLMRDGRASAAEIARSTGLHPATARRHLQKVLASGAIRLRCDLAQSLSGHPLTVQWFTRLSAADHAAAAARLSEDSRTRVVASITGDANFLVVMWLKNVAEIMEAEQFIQSCAPEISIQQSVVSLRPVKRMGWVLDQQGLNSGEFVLPQLPLD</sequence>
<dbReference type="SMART" id="SM00344">
    <property type="entry name" value="HTH_ASNC"/>
    <property type="match status" value="1"/>
</dbReference>
<dbReference type="PANTHER" id="PTHR30154">
    <property type="entry name" value="LEUCINE-RESPONSIVE REGULATORY PROTEIN"/>
    <property type="match status" value="1"/>
</dbReference>
<dbReference type="Proteomes" id="UP000198881">
    <property type="component" value="Unassembled WGS sequence"/>
</dbReference>
<dbReference type="InterPro" id="IPR019887">
    <property type="entry name" value="Tscrpt_reg_AsnC/Lrp_C"/>
</dbReference>
<dbReference type="Pfam" id="PF13412">
    <property type="entry name" value="HTH_24"/>
    <property type="match status" value="1"/>
</dbReference>
<evidence type="ECO:0000313" key="2">
    <source>
        <dbReference type="EMBL" id="SFV22017.1"/>
    </source>
</evidence>
<dbReference type="InterPro" id="IPR036388">
    <property type="entry name" value="WH-like_DNA-bd_sf"/>
</dbReference>
<gene>
    <name evidence="2" type="ORF">SAMN04487966_103160</name>
</gene>
<dbReference type="GO" id="GO:0043565">
    <property type="term" value="F:sequence-specific DNA binding"/>
    <property type="evidence" value="ECO:0007669"/>
    <property type="project" value="TreeGrafter"/>
</dbReference>
<dbReference type="Gene3D" id="1.10.10.10">
    <property type="entry name" value="Winged helix-like DNA-binding domain superfamily/Winged helix DNA-binding domain"/>
    <property type="match status" value="2"/>
</dbReference>
<evidence type="ECO:0000259" key="1">
    <source>
        <dbReference type="Pfam" id="PF01037"/>
    </source>
</evidence>
<dbReference type="RefSeq" id="WP_177227845.1">
    <property type="nucleotide sequence ID" value="NZ_FPCG01000003.1"/>
</dbReference>
<dbReference type="GO" id="GO:0005829">
    <property type="term" value="C:cytosol"/>
    <property type="evidence" value="ECO:0007669"/>
    <property type="project" value="TreeGrafter"/>
</dbReference>
<keyword evidence="3" id="KW-1185">Reference proteome</keyword>
<dbReference type="PANTHER" id="PTHR30154:SF34">
    <property type="entry name" value="TRANSCRIPTIONAL REGULATOR AZLB"/>
    <property type="match status" value="1"/>
</dbReference>
<name>A0A1I7MJB6_9MICC</name>
<dbReference type="InterPro" id="IPR011008">
    <property type="entry name" value="Dimeric_a/b-barrel"/>
</dbReference>
<dbReference type="AlphaFoldDB" id="A0A1I7MJB6"/>
<reference evidence="2 3" key="1">
    <citation type="submission" date="2016-10" db="EMBL/GenBank/DDBJ databases">
        <authorList>
            <person name="de Groot N.N."/>
        </authorList>
    </citation>
    <scope>NUCLEOTIDE SEQUENCE [LARGE SCALE GENOMIC DNA]</scope>
    <source>
        <strain evidence="2 3">CGMCC 1.7054</strain>
    </source>
</reference>
<dbReference type="SUPFAM" id="SSF54909">
    <property type="entry name" value="Dimeric alpha+beta barrel"/>
    <property type="match status" value="1"/>
</dbReference>
<dbReference type="Gene3D" id="3.30.70.920">
    <property type="match status" value="1"/>
</dbReference>
<dbReference type="GO" id="GO:0043200">
    <property type="term" value="P:response to amino acid"/>
    <property type="evidence" value="ECO:0007669"/>
    <property type="project" value="TreeGrafter"/>
</dbReference>
<keyword evidence="2" id="KW-0238">DNA-binding</keyword>
<evidence type="ECO:0000313" key="3">
    <source>
        <dbReference type="Proteomes" id="UP000198881"/>
    </source>
</evidence>
<dbReference type="InterPro" id="IPR036390">
    <property type="entry name" value="WH_DNA-bd_sf"/>
</dbReference>
<dbReference type="STRING" id="574650.SAMN04487966_103160"/>
<protein>
    <submittedName>
        <fullName evidence="2">DNA-binding transcriptional regulator, Lrp family</fullName>
    </submittedName>
</protein>
<feature type="domain" description="Transcription regulator AsnC/Lrp ligand binding" evidence="1">
    <location>
        <begin position="75"/>
        <end position="141"/>
    </location>
</feature>
<dbReference type="Pfam" id="PF01037">
    <property type="entry name" value="AsnC_trans_reg"/>
    <property type="match status" value="1"/>
</dbReference>
<dbReference type="InterPro" id="IPR019888">
    <property type="entry name" value="Tscrpt_reg_AsnC-like"/>
</dbReference>
<accession>A0A1I7MJB6</accession>
<proteinExistence type="predicted"/>
<dbReference type="SUPFAM" id="SSF46785">
    <property type="entry name" value="Winged helix' DNA-binding domain"/>
    <property type="match status" value="2"/>
</dbReference>